<proteinExistence type="predicted"/>
<dbReference type="SUPFAM" id="SSF52374">
    <property type="entry name" value="Nucleotidylyl transferase"/>
    <property type="match status" value="1"/>
</dbReference>
<dbReference type="PANTHER" id="PTHR10695">
    <property type="entry name" value="DEPHOSPHO-COA KINASE-RELATED"/>
    <property type="match status" value="1"/>
</dbReference>
<comment type="caution">
    <text evidence="1">The sequence shown here is derived from an EMBL/GenBank/DDBJ whole genome shotgun (WGS) entry which is preliminary data.</text>
</comment>
<dbReference type="Gene3D" id="3.40.50.620">
    <property type="entry name" value="HUPs"/>
    <property type="match status" value="1"/>
</dbReference>
<dbReference type="GO" id="GO:0015937">
    <property type="term" value="P:coenzyme A biosynthetic process"/>
    <property type="evidence" value="ECO:0007669"/>
    <property type="project" value="TreeGrafter"/>
</dbReference>
<keyword evidence="2" id="KW-1185">Reference proteome</keyword>
<dbReference type="InterPro" id="IPR014729">
    <property type="entry name" value="Rossmann-like_a/b/a_fold"/>
</dbReference>
<name>A0AAD9IA60_9PEZI</name>
<protein>
    <recommendedName>
        <fullName evidence="3">Pantetheine-phosphate adenylyltransferase</fullName>
    </recommendedName>
</protein>
<sequence length="419" mass="45785">MRRRDDNLPSLLLLPFPPDPLCPPTVEAAYRPSIRAALAKLRDPSRQSKLVVAVACPWLHGPSSPPSSSTVSLSWAAAQSLIGRLYGLISVLASQLAIPTEFDAGPGSVESTVMLLHHTRARQVRHRSQPTSIEADDHTVLVDLATFASAYHPWNYIFKVGSEPGEQLLSDFLSLAGSQQTLLQEQLVPVDAGLTLHLVRHEDSPPPAQTEGRPVVCLGGTFDHLHEGHKLLLTAGALLLRIPGRASSSAPCRFIIGITGHELLQEKKYADQVQPWDDRARAVLHFLSTILTLSAAGWKDASSPAIVEEDGRFRALFRHGTVEIQCVRIQDAFGPTITLQEIHVLVVSAETRSGGKAVNDRRSQQGWKELDIFEVDVLDAHDMSDDVTKTENFAAKISSTAIRKRRAEAIKARVGVELI</sequence>
<dbReference type="EMBL" id="JAQQPM010000007">
    <property type="protein sequence ID" value="KAK2074061.1"/>
    <property type="molecule type" value="Genomic_DNA"/>
</dbReference>
<organism evidence="1 2">
    <name type="scientific">Phyllachora maydis</name>
    <dbReference type="NCBI Taxonomy" id="1825666"/>
    <lineage>
        <taxon>Eukaryota</taxon>
        <taxon>Fungi</taxon>
        <taxon>Dikarya</taxon>
        <taxon>Ascomycota</taxon>
        <taxon>Pezizomycotina</taxon>
        <taxon>Sordariomycetes</taxon>
        <taxon>Sordariomycetidae</taxon>
        <taxon>Phyllachorales</taxon>
        <taxon>Phyllachoraceae</taxon>
        <taxon>Phyllachora</taxon>
    </lineage>
</organism>
<dbReference type="GO" id="GO:0004140">
    <property type="term" value="F:dephospho-CoA kinase activity"/>
    <property type="evidence" value="ECO:0007669"/>
    <property type="project" value="TreeGrafter"/>
</dbReference>
<dbReference type="PANTHER" id="PTHR10695:SF46">
    <property type="entry name" value="BIFUNCTIONAL COENZYME A SYNTHASE-RELATED"/>
    <property type="match status" value="1"/>
</dbReference>
<evidence type="ECO:0000313" key="1">
    <source>
        <dbReference type="EMBL" id="KAK2074061.1"/>
    </source>
</evidence>
<gene>
    <name evidence="1" type="ORF">P8C59_008298</name>
</gene>
<evidence type="ECO:0008006" key="3">
    <source>
        <dbReference type="Google" id="ProtNLM"/>
    </source>
</evidence>
<dbReference type="Proteomes" id="UP001217918">
    <property type="component" value="Unassembled WGS sequence"/>
</dbReference>
<dbReference type="AlphaFoldDB" id="A0AAD9IA60"/>
<reference evidence="1" key="1">
    <citation type="journal article" date="2023" name="Mol. Plant Microbe Interact.">
        <title>Elucidating the Obligate Nature and Biological Capacity of an Invasive Fungal Corn Pathogen.</title>
        <authorList>
            <person name="MacCready J.S."/>
            <person name="Roggenkamp E.M."/>
            <person name="Gdanetz K."/>
            <person name="Chilvers M.I."/>
        </authorList>
    </citation>
    <scope>NUCLEOTIDE SEQUENCE</scope>
    <source>
        <strain evidence="1">PM02</strain>
    </source>
</reference>
<evidence type="ECO:0000313" key="2">
    <source>
        <dbReference type="Proteomes" id="UP001217918"/>
    </source>
</evidence>
<accession>A0AAD9IA60</accession>